<dbReference type="Proteomes" id="UP000283569">
    <property type="component" value="Unassembled WGS sequence"/>
</dbReference>
<name>A0A420RDL3_GIBIN</name>
<accession>A0A420RDL3</accession>
<dbReference type="EMBL" id="MRDB01000387">
    <property type="protein sequence ID" value="RKL15109.1"/>
    <property type="molecule type" value="Genomic_DNA"/>
</dbReference>
<proteinExistence type="predicted"/>
<sequence length="185" mass="19395">AQRLAQFLKDRQTCLGSSPASAGKYNQESWDDYERAWTMLLGMAAPAAPVAAAVPDAAYCALQYVEHALAAIANREELADGAFQPMDSIGKASKRAKAALARLQSVAHHFSAAAAPAAPAGDATSDTALLDAMQRHRIALVPEFEGPWDAEIFNDEAEAHPIASGNTPREALRAAIAAQAKEGGA</sequence>
<evidence type="ECO:0000313" key="1">
    <source>
        <dbReference type="EMBL" id="RKL15109.1"/>
    </source>
</evidence>
<dbReference type="AlphaFoldDB" id="A0A420RDL3"/>
<protein>
    <submittedName>
        <fullName evidence="1">Uncharacterized protein</fullName>
    </submittedName>
</protein>
<gene>
    <name evidence="1" type="ORF">BFJ72_g15358</name>
</gene>
<comment type="caution">
    <text evidence="1">The sequence shown here is derived from an EMBL/GenBank/DDBJ whole genome shotgun (WGS) entry which is preliminary data.</text>
</comment>
<evidence type="ECO:0000313" key="2">
    <source>
        <dbReference type="Proteomes" id="UP000283569"/>
    </source>
</evidence>
<reference evidence="1 2" key="1">
    <citation type="journal article" date="2018" name="Sci. Rep.">
        <title>Characterisation of pathogen-specific regions and novel effector candidates in Fusarium oxysporum f. sp. cepae.</title>
        <authorList>
            <person name="Armitage A.D."/>
            <person name="Taylor A."/>
            <person name="Sobczyk M.K."/>
            <person name="Baxter L."/>
            <person name="Greenfield B.P."/>
            <person name="Bates H.J."/>
            <person name="Wilson F."/>
            <person name="Jackson A.C."/>
            <person name="Ott S."/>
            <person name="Harrison R.J."/>
            <person name="Clarkson J.P."/>
        </authorList>
    </citation>
    <scope>NUCLEOTIDE SEQUENCE [LARGE SCALE GENOMIC DNA]</scope>
    <source>
        <strain evidence="1 2">Fp_A8</strain>
    </source>
</reference>
<organism evidence="1 2">
    <name type="scientific">Gibberella intermedia</name>
    <name type="common">Bulb rot disease fungus</name>
    <name type="synonym">Fusarium proliferatum</name>
    <dbReference type="NCBI Taxonomy" id="948311"/>
    <lineage>
        <taxon>Eukaryota</taxon>
        <taxon>Fungi</taxon>
        <taxon>Dikarya</taxon>
        <taxon>Ascomycota</taxon>
        <taxon>Pezizomycotina</taxon>
        <taxon>Sordariomycetes</taxon>
        <taxon>Hypocreomycetidae</taxon>
        <taxon>Hypocreales</taxon>
        <taxon>Nectriaceae</taxon>
        <taxon>Fusarium</taxon>
        <taxon>Fusarium fujikuroi species complex</taxon>
    </lineage>
</organism>
<feature type="non-terminal residue" evidence="1">
    <location>
        <position position="1"/>
    </location>
</feature>